<dbReference type="Pfam" id="PF01047">
    <property type="entry name" value="MarR"/>
    <property type="match status" value="1"/>
</dbReference>
<name>A0ABU2JGD9_9ACTN</name>
<comment type="caution">
    <text evidence="5">The sequence shown here is derived from an EMBL/GenBank/DDBJ whole genome shotgun (WGS) entry which is preliminary data.</text>
</comment>
<evidence type="ECO:0000256" key="3">
    <source>
        <dbReference type="ARBA" id="ARBA00023163"/>
    </source>
</evidence>
<dbReference type="Gene3D" id="1.10.10.10">
    <property type="entry name" value="Winged helix-like DNA-binding domain superfamily/Winged helix DNA-binding domain"/>
    <property type="match status" value="1"/>
</dbReference>
<dbReference type="InterPro" id="IPR036388">
    <property type="entry name" value="WH-like_DNA-bd_sf"/>
</dbReference>
<reference evidence="6" key="1">
    <citation type="submission" date="2023-07" db="EMBL/GenBank/DDBJ databases">
        <title>30 novel species of actinomycetes from the DSMZ collection.</title>
        <authorList>
            <person name="Nouioui I."/>
        </authorList>
    </citation>
    <scope>NUCLEOTIDE SEQUENCE [LARGE SCALE GENOMIC DNA]</scope>
    <source>
        <strain evidence="6">DSM 44399</strain>
    </source>
</reference>
<protein>
    <submittedName>
        <fullName evidence="5">MarR family transcriptional regulator</fullName>
    </submittedName>
</protein>
<dbReference type="EMBL" id="JAVREH010000066">
    <property type="protein sequence ID" value="MDT0264056.1"/>
    <property type="molecule type" value="Genomic_DNA"/>
</dbReference>
<gene>
    <name evidence="5" type="ORF">RM423_22035</name>
</gene>
<feature type="domain" description="HTH marR-type" evidence="4">
    <location>
        <begin position="20"/>
        <end position="154"/>
    </location>
</feature>
<dbReference type="PANTHER" id="PTHR42756:SF1">
    <property type="entry name" value="TRANSCRIPTIONAL REPRESSOR OF EMRAB OPERON"/>
    <property type="match status" value="1"/>
</dbReference>
<evidence type="ECO:0000256" key="1">
    <source>
        <dbReference type="ARBA" id="ARBA00023015"/>
    </source>
</evidence>
<keyword evidence="3" id="KW-0804">Transcription</keyword>
<sequence>MADGASKRTSRSEAKKAHVGHAELEAVQAACRVLVAISSQSIAAVEDQVDLTQFRALVILASRGSVSLGELADAAKLHLSTASRMCDRMVVAGLMNRADDPANRRQLMLTLTDGGRRVVEDVMRQRRAALEPMLAAMPKPRRAELVALLQEFAASGPPPAEPDLWFMGWST</sequence>
<dbReference type="RefSeq" id="WP_311425199.1">
    <property type="nucleotide sequence ID" value="NZ_JAVREH010000066.1"/>
</dbReference>
<keyword evidence="6" id="KW-1185">Reference proteome</keyword>
<dbReference type="PROSITE" id="PS50995">
    <property type="entry name" value="HTH_MARR_2"/>
    <property type="match status" value="1"/>
</dbReference>
<proteinExistence type="predicted"/>
<dbReference type="PANTHER" id="PTHR42756">
    <property type="entry name" value="TRANSCRIPTIONAL REGULATOR, MARR"/>
    <property type="match status" value="1"/>
</dbReference>
<dbReference type="InterPro" id="IPR036390">
    <property type="entry name" value="WH_DNA-bd_sf"/>
</dbReference>
<dbReference type="SMART" id="SM00347">
    <property type="entry name" value="HTH_MARR"/>
    <property type="match status" value="1"/>
</dbReference>
<keyword evidence="1" id="KW-0805">Transcription regulation</keyword>
<dbReference type="InterPro" id="IPR000835">
    <property type="entry name" value="HTH_MarR-typ"/>
</dbReference>
<evidence type="ECO:0000313" key="5">
    <source>
        <dbReference type="EMBL" id="MDT0264056.1"/>
    </source>
</evidence>
<accession>A0ABU2JGD9</accession>
<dbReference type="Proteomes" id="UP001183176">
    <property type="component" value="Unassembled WGS sequence"/>
</dbReference>
<dbReference type="SUPFAM" id="SSF46785">
    <property type="entry name" value="Winged helix' DNA-binding domain"/>
    <property type="match status" value="1"/>
</dbReference>
<evidence type="ECO:0000313" key="6">
    <source>
        <dbReference type="Proteomes" id="UP001183176"/>
    </source>
</evidence>
<evidence type="ECO:0000256" key="2">
    <source>
        <dbReference type="ARBA" id="ARBA00023125"/>
    </source>
</evidence>
<evidence type="ECO:0000259" key="4">
    <source>
        <dbReference type="PROSITE" id="PS50995"/>
    </source>
</evidence>
<organism evidence="5 6">
    <name type="scientific">Jatrophihabitans lederbergiae</name>
    <dbReference type="NCBI Taxonomy" id="3075547"/>
    <lineage>
        <taxon>Bacteria</taxon>
        <taxon>Bacillati</taxon>
        <taxon>Actinomycetota</taxon>
        <taxon>Actinomycetes</taxon>
        <taxon>Jatrophihabitantales</taxon>
        <taxon>Jatrophihabitantaceae</taxon>
        <taxon>Jatrophihabitans</taxon>
    </lineage>
</organism>
<keyword evidence="2" id="KW-0238">DNA-binding</keyword>